<keyword evidence="5" id="KW-1133">Transmembrane helix</keyword>
<keyword evidence="4" id="KW-0804">Transcription</keyword>
<dbReference type="Pfam" id="PF03466">
    <property type="entry name" value="LysR_substrate"/>
    <property type="match status" value="1"/>
</dbReference>
<reference evidence="7 8" key="1">
    <citation type="submission" date="2018-06" db="EMBL/GenBank/DDBJ databases">
        <authorList>
            <consortium name="Pathogen Informatics"/>
            <person name="Doyle S."/>
        </authorList>
    </citation>
    <scope>NUCLEOTIDE SEQUENCE [LARGE SCALE GENOMIC DNA]</scope>
    <source>
        <strain evidence="7 8">NCTC11126</strain>
    </source>
</reference>
<dbReference type="PANTHER" id="PTHR30346:SF0">
    <property type="entry name" value="HCA OPERON TRANSCRIPTIONAL ACTIVATOR HCAR"/>
    <property type="match status" value="1"/>
</dbReference>
<dbReference type="GO" id="GO:0032993">
    <property type="term" value="C:protein-DNA complex"/>
    <property type="evidence" value="ECO:0007669"/>
    <property type="project" value="TreeGrafter"/>
</dbReference>
<dbReference type="Gene3D" id="3.40.190.10">
    <property type="entry name" value="Periplasmic binding protein-like II"/>
    <property type="match status" value="2"/>
</dbReference>
<evidence type="ECO:0000256" key="5">
    <source>
        <dbReference type="SAM" id="Phobius"/>
    </source>
</evidence>
<dbReference type="InterPro" id="IPR005119">
    <property type="entry name" value="LysR_subst-bd"/>
</dbReference>
<dbReference type="GO" id="GO:0003677">
    <property type="term" value="F:DNA binding"/>
    <property type="evidence" value="ECO:0007669"/>
    <property type="project" value="UniProtKB-KW"/>
</dbReference>
<dbReference type="SUPFAM" id="SSF53850">
    <property type="entry name" value="Periplasmic binding protein-like II"/>
    <property type="match status" value="1"/>
</dbReference>
<sequence>MVVLPVDHPLAHEKEITAAQLDGVNFVSTDPAYSGSLAPIVKAWFAQENSQPNIVQVATNILVTMNLVGMGLGVTLIPGYMNNFNTGQVVFRPIAGNVPSIALLMAWKKGEMKPALRDFIAIVQERLASVTA</sequence>
<proteinExistence type="inferred from homology"/>
<evidence type="ECO:0000313" key="8">
    <source>
        <dbReference type="Proteomes" id="UP000250561"/>
    </source>
</evidence>
<dbReference type="EMBL" id="UARS01000021">
    <property type="protein sequence ID" value="SPW58527.1"/>
    <property type="molecule type" value="Genomic_DNA"/>
</dbReference>
<gene>
    <name evidence="7" type="primary">hcaR_1</name>
    <name evidence="7" type="ORF">NCTC11126_06232</name>
</gene>
<dbReference type="Proteomes" id="UP000250561">
    <property type="component" value="Unassembled WGS sequence"/>
</dbReference>
<dbReference type="AlphaFoldDB" id="A0A2X1KHY0"/>
<evidence type="ECO:0000259" key="6">
    <source>
        <dbReference type="Pfam" id="PF03466"/>
    </source>
</evidence>
<feature type="domain" description="LysR substrate-binding" evidence="6">
    <location>
        <begin position="2"/>
        <end position="127"/>
    </location>
</feature>
<feature type="transmembrane region" description="Helical" evidence="5">
    <location>
        <begin position="57"/>
        <end position="77"/>
    </location>
</feature>
<keyword evidence="5" id="KW-0812">Transmembrane</keyword>
<dbReference type="PANTHER" id="PTHR30346">
    <property type="entry name" value="TRANSCRIPTIONAL DUAL REGULATOR HCAR-RELATED"/>
    <property type="match status" value="1"/>
</dbReference>
<dbReference type="GO" id="GO:0003700">
    <property type="term" value="F:DNA-binding transcription factor activity"/>
    <property type="evidence" value="ECO:0007669"/>
    <property type="project" value="TreeGrafter"/>
</dbReference>
<accession>A0A2X1KHY0</accession>
<keyword evidence="3" id="KW-0238">DNA-binding</keyword>
<evidence type="ECO:0000256" key="4">
    <source>
        <dbReference type="ARBA" id="ARBA00023163"/>
    </source>
</evidence>
<evidence type="ECO:0000256" key="3">
    <source>
        <dbReference type="ARBA" id="ARBA00023125"/>
    </source>
</evidence>
<organism evidence="7 8">
    <name type="scientific">Escherichia coli</name>
    <dbReference type="NCBI Taxonomy" id="562"/>
    <lineage>
        <taxon>Bacteria</taxon>
        <taxon>Pseudomonadati</taxon>
        <taxon>Pseudomonadota</taxon>
        <taxon>Gammaproteobacteria</taxon>
        <taxon>Enterobacterales</taxon>
        <taxon>Enterobacteriaceae</taxon>
        <taxon>Escherichia</taxon>
    </lineage>
</organism>
<evidence type="ECO:0000256" key="1">
    <source>
        <dbReference type="ARBA" id="ARBA00009437"/>
    </source>
</evidence>
<comment type="similarity">
    <text evidence="1">Belongs to the LysR transcriptional regulatory family.</text>
</comment>
<evidence type="ECO:0000313" key="7">
    <source>
        <dbReference type="EMBL" id="SPW58527.1"/>
    </source>
</evidence>
<name>A0A2X1KHY0_ECOLX</name>
<protein>
    <submittedName>
        <fullName evidence="7">Hca operon transcriptional activator</fullName>
    </submittedName>
</protein>
<keyword evidence="2" id="KW-0805">Transcription regulation</keyword>
<evidence type="ECO:0000256" key="2">
    <source>
        <dbReference type="ARBA" id="ARBA00023015"/>
    </source>
</evidence>
<keyword evidence="5" id="KW-0472">Membrane</keyword>